<name>A0A0D0CHF8_9AGAM</name>
<dbReference type="InParanoid" id="A0A0D0CHF8"/>
<sequence length="69" mass="7571">MVVLTGRENICPYKAEENVAYAVQPTQPPEANYTNFATPRIRNSPLPQLSPGKKLMGRVHAGRPGRPLA</sequence>
<reference evidence="2 3" key="1">
    <citation type="submission" date="2014-04" db="EMBL/GenBank/DDBJ databases">
        <authorList>
            <consortium name="DOE Joint Genome Institute"/>
            <person name="Kuo A."/>
            <person name="Kohler A."/>
            <person name="Jargeat P."/>
            <person name="Nagy L.G."/>
            <person name="Floudas D."/>
            <person name="Copeland A."/>
            <person name="Barry K.W."/>
            <person name="Cichocki N."/>
            <person name="Veneault-Fourrey C."/>
            <person name="LaButti K."/>
            <person name="Lindquist E.A."/>
            <person name="Lipzen A."/>
            <person name="Lundell T."/>
            <person name="Morin E."/>
            <person name="Murat C."/>
            <person name="Sun H."/>
            <person name="Tunlid A."/>
            <person name="Henrissat B."/>
            <person name="Grigoriev I.V."/>
            <person name="Hibbett D.S."/>
            <person name="Martin F."/>
            <person name="Nordberg H.P."/>
            <person name="Cantor M.N."/>
            <person name="Hua S.X."/>
        </authorList>
    </citation>
    <scope>NUCLEOTIDE SEQUENCE [LARGE SCALE GENOMIC DNA]</scope>
    <source>
        <strain evidence="2 3">Ve08.2h10</strain>
    </source>
</reference>
<protein>
    <submittedName>
        <fullName evidence="2">Uncharacterized protein</fullName>
    </submittedName>
</protein>
<dbReference type="Proteomes" id="UP000054538">
    <property type="component" value="Unassembled WGS sequence"/>
</dbReference>
<dbReference type="HOGENOM" id="CLU_2776691_0_0_1"/>
<evidence type="ECO:0000313" key="3">
    <source>
        <dbReference type="Proteomes" id="UP000054538"/>
    </source>
</evidence>
<feature type="region of interest" description="Disordered" evidence="1">
    <location>
        <begin position="36"/>
        <end position="69"/>
    </location>
</feature>
<dbReference type="EMBL" id="KN828655">
    <property type="protein sequence ID" value="KIK74668.1"/>
    <property type="molecule type" value="Genomic_DNA"/>
</dbReference>
<evidence type="ECO:0000256" key="1">
    <source>
        <dbReference type="SAM" id="MobiDB-lite"/>
    </source>
</evidence>
<evidence type="ECO:0000313" key="2">
    <source>
        <dbReference type="EMBL" id="KIK74668.1"/>
    </source>
</evidence>
<proteinExistence type="predicted"/>
<dbReference type="AlphaFoldDB" id="A0A0D0CHF8"/>
<organism evidence="2 3">
    <name type="scientific">Paxillus rubicundulus Ve08.2h10</name>
    <dbReference type="NCBI Taxonomy" id="930991"/>
    <lineage>
        <taxon>Eukaryota</taxon>
        <taxon>Fungi</taxon>
        <taxon>Dikarya</taxon>
        <taxon>Basidiomycota</taxon>
        <taxon>Agaricomycotina</taxon>
        <taxon>Agaricomycetes</taxon>
        <taxon>Agaricomycetidae</taxon>
        <taxon>Boletales</taxon>
        <taxon>Paxilineae</taxon>
        <taxon>Paxillaceae</taxon>
        <taxon>Paxillus</taxon>
    </lineage>
</organism>
<accession>A0A0D0CHF8</accession>
<reference evidence="3" key="2">
    <citation type="submission" date="2015-01" db="EMBL/GenBank/DDBJ databases">
        <title>Evolutionary Origins and Diversification of the Mycorrhizal Mutualists.</title>
        <authorList>
            <consortium name="DOE Joint Genome Institute"/>
            <consortium name="Mycorrhizal Genomics Consortium"/>
            <person name="Kohler A."/>
            <person name="Kuo A."/>
            <person name="Nagy L.G."/>
            <person name="Floudas D."/>
            <person name="Copeland A."/>
            <person name="Barry K.W."/>
            <person name="Cichocki N."/>
            <person name="Veneault-Fourrey C."/>
            <person name="LaButti K."/>
            <person name="Lindquist E.A."/>
            <person name="Lipzen A."/>
            <person name="Lundell T."/>
            <person name="Morin E."/>
            <person name="Murat C."/>
            <person name="Riley R."/>
            <person name="Ohm R."/>
            <person name="Sun H."/>
            <person name="Tunlid A."/>
            <person name="Henrissat B."/>
            <person name="Grigoriev I.V."/>
            <person name="Hibbett D.S."/>
            <person name="Martin F."/>
        </authorList>
    </citation>
    <scope>NUCLEOTIDE SEQUENCE [LARGE SCALE GENOMIC DNA]</scope>
    <source>
        <strain evidence="3">Ve08.2h10</strain>
    </source>
</reference>
<keyword evidence="3" id="KW-1185">Reference proteome</keyword>
<gene>
    <name evidence="2" type="ORF">PAXRUDRAFT_19644</name>
</gene>